<proteinExistence type="predicted"/>
<dbReference type="EMBL" id="JAIWYP010000015">
    <property type="protein sequence ID" value="KAH3698918.1"/>
    <property type="molecule type" value="Genomic_DNA"/>
</dbReference>
<evidence type="ECO:0000256" key="5">
    <source>
        <dbReference type="PROSITE-ProRule" id="PRU00277"/>
    </source>
</evidence>
<dbReference type="Pfam" id="PF00254">
    <property type="entry name" value="FKBP_C"/>
    <property type="match status" value="1"/>
</dbReference>
<keyword evidence="3 5" id="KW-0697">Rotamase</keyword>
<evidence type="ECO:0000256" key="3">
    <source>
        <dbReference type="ARBA" id="ARBA00023110"/>
    </source>
</evidence>
<dbReference type="GO" id="GO:0003755">
    <property type="term" value="F:peptidyl-prolyl cis-trans isomerase activity"/>
    <property type="evidence" value="ECO:0007669"/>
    <property type="project" value="UniProtKB-KW"/>
</dbReference>
<accession>A0A9D3YHK3</accession>
<keyword evidence="9" id="KW-1185">Reference proteome</keyword>
<organism evidence="8 9">
    <name type="scientific">Dreissena polymorpha</name>
    <name type="common">Zebra mussel</name>
    <name type="synonym">Mytilus polymorpha</name>
    <dbReference type="NCBI Taxonomy" id="45954"/>
    <lineage>
        <taxon>Eukaryota</taxon>
        <taxon>Metazoa</taxon>
        <taxon>Spiralia</taxon>
        <taxon>Lophotrochozoa</taxon>
        <taxon>Mollusca</taxon>
        <taxon>Bivalvia</taxon>
        <taxon>Autobranchia</taxon>
        <taxon>Heteroconchia</taxon>
        <taxon>Euheterodonta</taxon>
        <taxon>Imparidentia</taxon>
        <taxon>Neoheterodontei</taxon>
        <taxon>Myida</taxon>
        <taxon>Dreissenoidea</taxon>
        <taxon>Dreissenidae</taxon>
        <taxon>Dreissena</taxon>
    </lineage>
</organism>
<dbReference type="PANTHER" id="PTHR10516:SF443">
    <property type="entry name" value="FK506-BINDING PROTEIN 59-RELATED"/>
    <property type="match status" value="1"/>
</dbReference>
<dbReference type="FunFam" id="3.10.50.40:FF:000006">
    <property type="entry name" value="Peptidyl-prolyl cis-trans isomerase"/>
    <property type="match status" value="1"/>
</dbReference>
<protein>
    <recommendedName>
        <fullName evidence="2 5">peptidylprolyl isomerase</fullName>
        <ecNumber evidence="2 5">5.2.1.8</ecNumber>
    </recommendedName>
</protein>
<sequence>MRSIIFITVFTVYVCVCFTKAQSGSVFKTIIRNGTGPVPTRNQTVIVHYTGKLQNGEVFDSSRDRNEPFSFKLGMQEVISGWDAGISSMRVGERAEIEIPPEYAYGAEGYPPVYPFYKSVIRPLY</sequence>
<evidence type="ECO:0000256" key="2">
    <source>
        <dbReference type="ARBA" id="ARBA00013194"/>
    </source>
</evidence>
<evidence type="ECO:0000313" key="9">
    <source>
        <dbReference type="Proteomes" id="UP000828390"/>
    </source>
</evidence>
<dbReference type="InterPro" id="IPR050689">
    <property type="entry name" value="FKBP-type_PPIase"/>
</dbReference>
<feature type="signal peptide" evidence="6">
    <location>
        <begin position="1"/>
        <end position="21"/>
    </location>
</feature>
<keyword evidence="4 5" id="KW-0413">Isomerase</keyword>
<comment type="catalytic activity">
    <reaction evidence="1 5">
        <text>[protein]-peptidylproline (omega=180) = [protein]-peptidylproline (omega=0)</text>
        <dbReference type="Rhea" id="RHEA:16237"/>
        <dbReference type="Rhea" id="RHEA-COMP:10747"/>
        <dbReference type="Rhea" id="RHEA-COMP:10748"/>
        <dbReference type="ChEBI" id="CHEBI:83833"/>
        <dbReference type="ChEBI" id="CHEBI:83834"/>
        <dbReference type="EC" id="5.2.1.8"/>
    </reaction>
</comment>
<dbReference type="SUPFAM" id="SSF54534">
    <property type="entry name" value="FKBP-like"/>
    <property type="match status" value="1"/>
</dbReference>
<evidence type="ECO:0000256" key="1">
    <source>
        <dbReference type="ARBA" id="ARBA00000971"/>
    </source>
</evidence>
<dbReference type="Proteomes" id="UP000828390">
    <property type="component" value="Unassembled WGS sequence"/>
</dbReference>
<dbReference type="InterPro" id="IPR001179">
    <property type="entry name" value="PPIase_FKBP_dom"/>
</dbReference>
<dbReference type="Gene3D" id="3.10.50.40">
    <property type="match status" value="1"/>
</dbReference>
<dbReference type="PROSITE" id="PS50059">
    <property type="entry name" value="FKBP_PPIASE"/>
    <property type="match status" value="1"/>
</dbReference>
<keyword evidence="6" id="KW-0732">Signal</keyword>
<evidence type="ECO:0000313" key="8">
    <source>
        <dbReference type="EMBL" id="KAH3698918.1"/>
    </source>
</evidence>
<evidence type="ECO:0000256" key="6">
    <source>
        <dbReference type="SAM" id="SignalP"/>
    </source>
</evidence>
<feature type="domain" description="PPIase FKBP-type" evidence="7">
    <location>
        <begin position="42"/>
        <end position="125"/>
    </location>
</feature>
<evidence type="ECO:0000259" key="7">
    <source>
        <dbReference type="PROSITE" id="PS50059"/>
    </source>
</evidence>
<comment type="caution">
    <text evidence="8">The sequence shown here is derived from an EMBL/GenBank/DDBJ whole genome shotgun (WGS) entry which is preliminary data.</text>
</comment>
<reference evidence="8" key="1">
    <citation type="journal article" date="2019" name="bioRxiv">
        <title>The Genome of the Zebra Mussel, Dreissena polymorpha: A Resource for Invasive Species Research.</title>
        <authorList>
            <person name="McCartney M.A."/>
            <person name="Auch B."/>
            <person name="Kono T."/>
            <person name="Mallez S."/>
            <person name="Zhang Y."/>
            <person name="Obille A."/>
            <person name="Becker A."/>
            <person name="Abrahante J.E."/>
            <person name="Garbe J."/>
            <person name="Badalamenti J.P."/>
            <person name="Herman A."/>
            <person name="Mangelson H."/>
            <person name="Liachko I."/>
            <person name="Sullivan S."/>
            <person name="Sone E.D."/>
            <person name="Koren S."/>
            <person name="Silverstein K.A.T."/>
            <person name="Beckman K.B."/>
            <person name="Gohl D.M."/>
        </authorList>
    </citation>
    <scope>NUCLEOTIDE SEQUENCE</scope>
    <source>
        <strain evidence="8">Duluth1</strain>
        <tissue evidence="8">Whole animal</tissue>
    </source>
</reference>
<dbReference type="PANTHER" id="PTHR10516">
    <property type="entry name" value="PEPTIDYL-PROLYL CIS-TRANS ISOMERASE"/>
    <property type="match status" value="1"/>
</dbReference>
<feature type="chain" id="PRO_5039118183" description="peptidylprolyl isomerase" evidence="6">
    <location>
        <begin position="22"/>
        <end position="125"/>
    </location>
</feature>
<evidence type="ECO:0000256" key="4">
    <source>
        <dbReference type="ARBA" id="ARBA00023235"/>
    </source>
</evidence>
<dbReference type="InterPro" id="IPR046357">
    <property type="entry name" value="PPIase_dom_sf"/>
</dbReference>
<dbReference type="EC" id="5.2.1.8" evidence="2 5"/>
<gene>
    <name evidence="8" type="ORF">DPMN_073863</name>
</gene>
<dbReference type="AlphaFoldDB" id="A0A9D3YHK3"/>
<reference evidence="8" key="2">
    <citation type="submission" date="2020-11" db="EMBL/GenBank/DDBJ databases">
        <authorList>
            <person name="McCartney M.A."/>
            <person name="Auch B."/>
            <person name="Kono T."/>
            <person name="Mallez S."/>
            <person name="Becker A."/>
            <person name="Gohl D.M."/>
            <person name="Silverstein K.A.T."/>
            <person name="Koren S."/>
            <person name="Bechman K.B."/>
            <person name="Herman A."/>
            <person name="Abrahante J.E."/>
            <person name="Garbe J."/>
        </authorList>
    </citation>
    <scope>NUCLEOTIDE SEQUENCE</scope>
    <source>
        <strain evidence="8">Duluth1</strain>
        <tissue evidence="8">Whole animal</tissue>
    </source>
</reference>
<name>A0A9D3YHK3_DREPO</name>